<feature type="region of interest" description="Disordered" evidence="1">
    <location>
        <begin position="898"/>
        <end position="988"/>
    </location>
</feature>
<accession>A0A8K0J6M8</accession>
<dbReference type="EMBL" id="SRPY01000275">
    <property type="protein sequence ID" value="KAG5926333.1"/>
    <property type="molecule type" value="Genomic_DNA"/>
</dbReference>
<feature type="compositionally biased region" description="Basic and acidic residues" evidence="1">
    <location>
        <begin position="1150"/>
        <end position="1160"/>
    </location>
</feature>
<feature type="compositionally biased region" description="Basic and acidic residues" evidence="1">
    <location>
        <begin position="1280"/>
        <end position="1290"/>
    </location>
</feature>
<feature type="region of interest" description="Disordered" evidence="1">
    <location>
        <begin position="1241"/>
        <end position="1635"/>
    </location>
</feature>
<feature type="compositionally biased region" description="Polar residues" evidence="1">
    <location>
        <begin position="388"/>
        <end position="397"/>
    </location>
</feature>
<sequence>MPPGFTISLTAPHFVPNAAPNAAPLTRNLGTDLPPSKRASFVKKYPSGLPSAYKMLGPHDEGVPLSYLEEYLPIGYYTNAPCHALAKFSTGHGERKFRKMEHILPRRRIHLWDKDELQAVCNSTRKTYWADMKTMAKPSCWEDLYEYYDAFDLYHYGALNLWNVINQLFDENLLIYDGMERECANHIGQWADDWIGVEQNQRKLKEWTEEKESSIVFILSDEDRKSMGDIPDDMIPLVASALKARRHMLLTGVENFRKNREGASDVMEACKNRNFQNWLAGEQVFENNALPRPPPAEAHRCSPVSMNAPLPYFRQEGLHYYLPEAMRRISFRSTSQSSAVEELHKSSAAAVTATQRPPRDADVEKSHVIARGTKKLVPENVREDQAPIQAQTHQGQVASKEPVSSRARECTASSVGESQQSAVQKKREEGEENKEGEKEEEKEEEKRTPHQAEKPLVSARADLIVAPVAETRGHTSPSPTPRESRAGSKPESDESIAPSSTVPSRQYGPHHAQHVNRASLSEQMGNSAEIEIPKYGPMPVHNPLTVRHKEQRPVLAQAIAPVSLSTQAPQSTNSLTSKPPNVDGRAVSSNGNDDLPARPAFVGDQDGLDGRGPQNDSEDRNTSTEVGGQKEISHGAQSQSRASAEPSPCSNEVHQPRLLSQPQMAPPVTSNCDVTARSDAQMDKTPPSAEPSFTNTNTMLPSTGPGRTSTAPRGGYKNNNRGRRDNQSQRIYGNGYHSLSQNRQPFLASEASETGHDCERQWRRDSVPPQINHDRQHLNGPRCNNGPGVSEYKDCSCVACSDRNKSVFVRVKDNDFHTRDIQTRLKFGLSALCGDVDDVFPMSGRNFIVRFQREESAVKAMKLVNITLSDKMLSIHILPVFRSKWYDGAYNGIEHSKRQRFEQRQQKKPQDQHHQQNHQQPQQNRQNQQTHHQYQHQHQHQQQHHQHQQPQPQPQPQPQYPCMTQPHFNQGTYSSGMAYNPMPFGPREPHQMRLLGQYGTSAPPHGIFQHPQRGAIVPSHHRGGDVGYGLNYGPHYMGGQLQQPPAWQLVQDQHGFYHGAGKAAAGQSEQRTPSKAPSAELAECKGQSQPCPEEAPEKKDLMGRHDQQEPQQQQKKESPVTSQGEPSRRASNHKAKVSLPCATPQELADAESRDRERDASAYEAVSPMRKGEQSGTIRLKDARSFTTKGTDGAAADEEAAAAAATITATTTAIDATESSEISLLVDTTGIDKSSRAITCALPEKDEQNREQVQNNTALSVASNKVSTTPIRSKPSNVVDESPKTIARDPSSDSPPGKRTSTQASQPTADTTSPGSCSSKTMSLSSTPRTTSPHQNFTKRPLNGETKDSTDGKHHRQSSSHSSASPTKLGKRNARKQNGHSQQQHNQAGFKGPHVLNAAAKRFDFPGHGRGTVRLAKQTGKPSILDDGKSSQGRGTNATKQLGKQSHQLMPATHETSAQRKCAGEAEARPQQPGHAGGEVGGESLPEDRLPGKAAVASSLKVPKRRNGRTNSQVLAQEGRGEKTDGPDKPRQASPYSTGEGSTLGTAASSSATKDKPSSGQTGRPEEQSGRDGRNTSSSADRAGAEQGSHAGATLRSADDGRNATLGKSTSGSLLDETAWPSLPSSGGGVSPQKSK</sequence>
<feature type="compositionally biased region" description="Polar residues" evidence="1">
    <location>
        <begin position="691"/>
        <end position="711"/>
    </location>
</feature>
<feature type="compositionally biased region" description="Polar residues" evidence="1">
    <location>
        <begin position="1298"/>
        <end position="1314"/>
    </location>
</feature>
<feature type="compositionally biased region" description="Polar residues" evidence="1">
    <location>
        <begin position="411"/>
        <end position="423"/>
    </location>
</feature>
<feature type="compositionally biased region" description="Basic and acidic residues" evidence="1">
    <location>
        <begin position="1095"/>
        <end position="1118"/>
    </location>
</feature>
<reference evidence="2" key="1">
    <citation type="journal article" date="2020" name="bioRxiv">
        <title>Whole genome comparisons of ergot fungi reveals the divergence and evolution of species within the genus Claviceps are the result of varying mechanisms driving genome evolution and host range expansion.</title>
        <authorList>
            <person name="Wyka S.A."/>
            <person name="Mondo S.J."/>
            <person name="Liu M."/>
            <person name="Dettman J."/>
            <person name="Nalam V."/>
            <person name="Broders K.D."/>
        </authorList>
    </citation>
    <scope>NUCLEOTIDE SEQUENCE</scope>
    <source>
        <strain evidence="2">CCC 489</strain>
    </source>
</reference>
<evidence type="ECO:0000313" key="3">
    <source>
        <dbReference type="Proteomes" id="UP000811619"/>
    </source>
</evidence>
<feature type="compositionally biased region" description="Basic and acidic residues" evidence="1">
    <location>
        <begin position="376"/>
        <end position="385"/>
    </location>
</feature>
<feature type="region of interest" description="Disordered" evidence="1">
    <location>
        <begin position="1060"/>
        <end position="1183"/>
    </location>
</feature>
<feature type="compositionally biased region" description="Low complexity" evidence="1">
    <location>
        <begin position="917"/>
        <end position="932"/>
    </location>
</feature>
<feature type="compositionally biased region" description="Basic and acidic residues" evidence="1">
    <location>
        <begin position="753"/>
        <end position="777"/>
    </location>
</feature>
<gene>
    <name evidence="2" type="ORF">E4U42_003398</name>
</gene>
<feature type="region of interest" description="Disordered" evidence="1">
    <location>
        <begin position="340"/>
        <end position="782"/>
    </location>
</feature>
<evidence type="ECO:0000256" key="1">
    <source>
        <dbReference type="SAM" id="MobiDB-lite"/>
    </source>
</evidence>
<feature type="compositionally biased region" description="Low complexity" evidence="1">
    <location>
        <begin position="1536"/>
        <end position="1551"/>
    </location>
</feature>
<proteinExistence type="predicted"/>
<feature type="compositionally biased region" description="Basic residues" evidence="1">
    <location>
        <begin position="933"/>
        <end position="947"/>
    </location>
</feature>
<organism evidence="2 3">
    <name type="scientific">Claviceps africana</name>
    <dbReference type="NCBI Taxonomy" id="83212"/>
    <lineage>
        <taxon>Eukaryota</taxon>
        <taxon>Fungi</taxon>
        <taxon>Dikarya</taxon>
        <taxon>Ascomycota</taxon>
        <taxon>Pezizomycotina</taxon>
        <taxon>Sordariomycetes</taxon>
        <taxon>Hypocreomycetidae</taxon>
        <taxon>Hypocreales</taxon>
        <taxon>Clavicipitaceae</taxon>
        <taxon>Claviceps</taxon>
    </lineage>
</organism>
<feature type="compositionally biased region" description="Polar residues" evidence="1">
    <location>
        <begin position="635"/>
        <end position="673"/>
    </location>
</feature>
<feature type="compositionally biased region" description="Basic and acidic residues" evidence="1">
    <location>
        <begin position="898"/>
        <end position="914"/>
    </location>
</feature>
<feature type="compositionally biased region" description="Basic and acidic residues" evidence="1">
    <location>
        <begin position="425"/>
        <end position="453"/>
    </location>
</feature>
<feature type="compositionally biased region" description="Basic and acidic residues" evidence="1">
    <location>
        <begin position="1563"/>
        <end position="1573"/>
    </location>
</feature>
<feature type="compositionally biased region" description="Polar residues" evidence="1">
    <location>
        <begin position="966"/>
        <end position="977"/>
    </location>
</feature>
<feature type="compositionally biased region" description="Polar residues" evidence="1">
    <location>
        <begin position="1429"/>
        <end position="1447"/>
    </location>
</feature>
<evidence type="ECO:0000313" key="2">
    <source>
        <dbReference type="EMBL" id="KAG5926333.1"/>
    </source>
</evidence>
<feature type="compositionally biased region" description="Low complexity" evidence="1">
    <location>
        <begin position="1315"/>
        <end position="1325"/>
    </location>
</feature>
<feature type="compositionally biased region" description="Polar residues" evidence="1">
    <location>
        <begin position="1250"/>
        <end position="1275"/>
    </location>
</feature>
<dbReference type="Proteomes" id="UP000811619">
    <property type="component" value="Unassembled WGS sequence"/>
</dbReference>
<feature type="compositionally biased region" description="Basic and acidic residues" evidence="1">
    <location>
        <begin position="357"/>
        <end position="367"/>
    </location>
</feature>
<evidence type="ECO:0008006" key="4">
    <source>
        <dbReference type="Google" id="ProtNLM"/>
    </source>
</evidence>
<keyword evidence="3" id="KW-1185">Reference proteome</keyword>
<feature type="compositionally biased region" description="Basic residues" evidence="1">
    <location>
        <begin position="1368"/>
        <end position="1377"/>
    </location>
</feature>
<name>A0A8K0J6M8_9HYPO</name>
<feature type="compositionally biased region" description="Polar residues" evidence="1">
    <location>
        <begin position="563"/>
        <end position="579"/>
    </location>
</feature>
<feature type="compositionally biased region" description="Polar residues" evidence="1">
    <location>
        <begin position="1326"/>
        <end position="1337"/>
    </location>
</feature>
<comment type="caution">
    <text evidence="2">The sequence shown here is derived from an EMBL/GenBank/DDBJ whole genome shotgun (WGS) entry which is preliminary data.</text>
</comment>
<feature type="compositionally biased region" description="Basic and acidic residues" evidence="1">
    <location>
        <begin position="1518"/>
        <end position="1530"/>
    </location>
</feature>
<dbReference type="OrthoDB" id="3941926at2759"/>
<feature type="compositionally biased region" description="Basic and acidic residues" evidence="1">
    <location>
        <begin position="482"/>
        <end position="492"/>
    </location>
</feature>
<feature type="compositionally biased region" description="Polar residues" evidence="1">
    <location>
        <begin position="516"/>
        <end position="526"/>
    </location>
</feature>
<protein>
    <recommendedName>
        <fullName evidence="4">RRM domain-containing protein</fullName>
    </recommendedName>
</protein>